<dbReference type="InterPro" id="IPR038780">
    <property type="entry name" value="ALN"/>
</dbReference>
<dbReference type="GeneTree" id="ENSGT01150000287020"/>
<accession>A0A8C6KQ36</accession>
<feature type="transmembrane region" description="Helical" evidence="1">
    <location>
        <begin position="35"/>
        <end position="53"/>
    </location>
</feature>
<evidence type="ECO:0000313" key="3">
    <source>
        <dbReference type="Proteomes" id="UP000694548"/>
    </source>
</evidence>
<keyword evidence="3" id="KW-1185">Reference proteome</keyword>
<evidence type="ECO:0000256" key="1">
    <source>
        <dbReference type="SAM" id="Phobius"/>
    </source>
</evidence>
<name>A0A8C6KQ36_NOTFU</name>
<dbReference type="PANTHER" id="PTHR37367">
    <property type="entry name" value="CHROMOSOME 4 OPEN READING FRAME 3"/>
    <property type="match status" value="1"/>
</dbReference>
<dbReference type="Ensembl" id="ENSNFUT00015006089.1">
    <property type="protein sequence ID" value="ENSNFUP00015005774.1"/>
    <property type="gene ID" value="ENSNFUG00015002877.1"/>
</dbReference>
<keyword evidence="1" id="KW-0812">Transmembrane</keyword>
<keyword evidence="1" id="KW-0472">Membrane</keyword>
<dbReference type="Proteomes" id="UP000694548">
    <property type="component" value="Chromosome sgr01"/>
</dbReference>
<reference evidence="2" key="1">
    <citation type="submission" date="2014-08" db="EMBL/GenBank/DDBJ databases">
        <authorList>
            <person name="Senf B."/>
            <person name="Petzold A."/>
            <person name="Downie B.R."/>
            <person name="Koch P."/>
            <person name="Platzer M."/>
        </authorList>
    </citation>
    <scope>NUCLEOTIDE SEQUENCE [LARGE SCALE GENOMIC DNA]</scope>
    <source>
        <strain evidence="2">GRZ</strain>
    </source>
</reference>
<reference evidence="2" key="2">
    <citation type="submission" date="2025-08" db="UniProtKB">
        <authorList>
            <consortium name="Ensembl"/>
        </authorList>
    </citation>
    <scope>IDENTIFICATION</scope>
</reference>
<evidence type="ECO:0000313" key="2">
    <source>
        <dbReference type="Ensembl" id="ENSNFUP00015005774.1"/>
    </source>
</evidence>
<reference evidence="2" key="3">
    <citation type="submission" date="2025-09" db="UniProtKB">
        <authorList>
            <consortium name="Ensembl"/>
        </authorList>
    </citation>
    <scope>IDENTIFICATION</scope>
</reference>
<dbReference type="Pfam" id="PF17696">
    <property type="entry name" value="ALN"/>
    <property type="match status" value="1"/>
</dbReference>
<dbReference type="AlphaFoldDB" id="A0A8C6KQ36"/>
<dbReference type="PANTHER" id="PTHR37367:SF1">
    <property type="entry name" value="CHROMOSOME 4 OPEN READING FRAME 3"/>
    <property type="match status" value="1"/>
</dbReference>
<keyword evidence="1" id="KW-1133">Transmembrane helix</keyword>
<sequence>MGSSANPVTDSQDPKMYSCKDAALSLPTHSYWFDLWVFVVFDIVLFFFVYFIIP</sequence>
<protein>
    <submittedName>
        <fullName evidence="2">Uncharacterized protein</fullName>
    </submittedName>
</protein>
<organism evidence="2 3">
    <name type="scientific">Nothobranchius furzeri</name>
    <name type="common">Turquoise killifish</name>
    <dbReference type="NCBI Taxonomy" id="105023"/>
    <lineage>
        <taxon>Eukaryota</taxon>
        <taxon>Metazoa</taxon>
        <taxon>Chordata</taxon>
        <taxon>Craniata</taxon>
        <taxon>Vertebrata</taxon>
        <taxon>Euteleostomi</taxon>
        <taxon>Actinopterygii</taxon>
        <taxon>Neopterygii</taxon>
        <taxon>Teleostei</taxon>
        <taxon>Neoteleostei</taxon>
        <taxon>Acanthomorphata</taxon>
        <taxon>Ovalentaria</taxon>
        <taxon>Atherinomorphae</taxon>
        <taxon>Cyprinodontiformes</taxon>
        <taxon>Nothobranchiidae</taxon>
        <taxon>Nothobranchius</taxon>
    </lineage>
</organism>
<proteinExistence type="predicted"/>